<evidence type="ECO:0000313" key="2">
    <source>
        <dbReference type="EMBL" id="USL85073.1"/>
    </source>
</evidence>
<dbReference type="EMBL" id="ON528933">
    <property type="protein sequence ID" value="USL85073.1"/>
    <property type="molecule type" value="Genomic_DNA"/>
</dbReference>
<protein>
    <submittedName>
        <fullName evidence="2">Tail protein</fullName>
    </submittedName>
</protein>
<sequence>MATSAERLAAELADLRRRLVAIERGSQLGRSTFTAPDGSVMPVLTGVATGVQAKALADTLETAQAELAADAIERDARLADAEAGLTAADGRLTDAEADLVSAFGRLDTAETSLAAVPGDIDAAKQAAIDAAALDAQAKADAARDAAVLAAEADASSKAAQAEADALAQAALDAQAKADAAQQAAIDAAAITAQAKADAARDGAISAAEADATAKADAAEAAAKADAAAAQSAADAAASAASAAQADADAAATAAATAQSRADAAHALAGTAESNAQAAITAASNAQNAADNVAKNLFSTNTPAGTAPYGSTWFQVNGTGEVIGQWQQTAAGIASTWTPRPIRSEVIANLDVGKLTAGTANILTAVAQKIAAGTASFQTADVKNLFVTDTAAIDVAVANALYAKKISAGKILAGEVLIGGGENRIPWDPTTLSPHSSYNGSTITPITDADLGKVLESVNTSVTSGTPKTFFRFRSGETATNGRSGSFSVAPGENYLVQIGVGAGGSYTNGAPKVRTYVEFHGPTGTFLSAATQIGELATMSYSGDPTFAVGDIAVPAGAYSLDIYVQQDQPGRVFLHSPSLRRKTEGSLIVDGAVKAAALESDLVLASRIIAGDPDGTHAEMSPEGFRVFSADPADGIPNEVVRMGVASSDDYFAVTKADGSLAATISQDGVGSFTSVYANDELYYQGEKLSTVLGRLPRGPLYKAELSADIDNITTEYGLVEAEYIADGEDRQIELEIGIKFFPNQAGDEAYCNVRYTVDGTAPTINSPRIFDAPLGVVSSTTYDSKSYKHTIRPSTFFPNYAAGQRVRFLLSVHRGNGASLRVRGGLNTYLYVNDVGPGIPHTPSFSPGVGSNPAPPPPVPPKQTYVKQYGCTNSANYDGNGNRYTFNDSVMFQGLSPAGYGNLKSIALFGDMTGDLSGATINYVRVFFQFDHWYYNSGGTARIGVHGHTGIPGTDWGRGPLSAISSGWPKPGARWVELSSSHWDGFRTGAYRGVYLEGDGTYGTYGYAQRPVIEISYTK</sequence>
<keyword evidence="3" id="KW-1185">Reference proteome</keyword>
<evidence type="ECO:0000313" key="3">
    <source>
        <dbReference type="Proteomes" id="UP001057418"/>
    </source>
</evidence>
<feature type="region of interest" description="Disordered" evidence="1">
    <location>
        <begin position="844"/>
        <end position="863"/>
    </location>
</feature>
<name>A0A9E7SH18_9CAUD</name>
<organism evidence="2 3">
    <name type="scientific">Arthrobacter phage SWEP2</name>
    <dbReference type="NCBI Taxonomy" id="2945958"/>
    <lineage>
        <taxon>Viruses</taxon>
        <taxon>Duplodnaviria</taxon>
        <taxon>Heunggongvirae</taxon>
        <taxon>Uroviricota</taxon>
        <taxon>Caudoviricetes</taxon>
        <taxon>Casidaviridae</taxon>
        <taxon>Swepdovirus</taxon>
        <taxon>Swepdovirus SWEP2</taxon>
    </lineage>
</organism>
<dbReference type="Proteomes" id="UP001057418">
    <property type="component" value="Segment"/>
</dbReference>
<reference evidence="2" key="1">
    <citation type="submission" date="2022-05" db="EMBL/GenBank/DDBJ databases">
        <authorList>
            <person name="Ruan C."/>
        </authorList>
    </citation>
    <scope>NUCLEOTIDE SEQUENCE</scope>
</reference>
<dbReference type="PANTHER" id="PTHR45725">
    <property type="entry name" value="FORMIN HOMOLOGY 2 FAMILY MEMBER"/>
    <property type="match status" value="1"/>
</dbReference>
<dbReference type="PANTHER" id="PTHR45725:SF18">
    <property type="entry name" value="ORC1-LIKE AAA ATPASE DOMAIN-CONTAINING PROTEIN"/>
    <property type="match status" value="1"/>
</dbReference>
<proteinExistence type="predicted"/>
<dbReference type="InterPro" id="IPR051425">
    <property type="entry name" value="Formin_Homology"/>
</dbReference>
<evidence type="ECO:0000256" key="1">
    <source>
        <dbReference type="SAM" id="MobiDB-lite"/>
    </source>
</evidence>
<accession>A0A9E7SH18</accession>